<dbReference type="AlphaFoldDB" id="A0AAW7K5B5"/>
<evidence type="ECO:0000256" key="1">
    <source>
        <dbReference type="SAM" id="SignalP"/>
    </source>
</evidence>
<feature type="signal peptide" evidence="1">
    <location>
        <begin position="1"/>
        <end position="43"/>
    </location>
</feature>
<dbReference type="Proteomes" id="UP001167864">
    <property type="component" value="Unassembled WGS sequence"/>
</dbReference>
<sequence length="257" mass="28505">MPPKLAIGFINTAGFKNKEMTMPRYLPLALLLLLSASNNLAFANLIADPTRTTIEGIQKSQKIRVFNNGDNPLFLEVSLFKVENPGEAKEIKTPIGEIKHPEMIFNPTRITLAPNQEREVSIIPLKSPQQETLYRLYLKPVHNLKAASHSTEPAKDISAPMIISVGYGVLIHHVPEKAAQLKGEEPYICVKGNVQLIAKGNIHRKFTELKDVSALNEKGTKKEIISSKNIYPGVPYLTPARKLSGKVDGETINYDCE</sequence>
<dbReference type="InterPro" id="IPR008962">
    <property type="entry name" value="PapD-like_sf"/>
</dbReference>
<protein>
    <submittedName>
        <fullName evidence="2">Pilus assembly protein</fullName>
    </submittedName>
</protein>
<name>A0AAW7K5B5_9GAMM</name>
<dbReference type="EMBL" id="JAUEHU010000033">
    <property type="protein sequence ID" value="MDN0089366.1"/>
    <property type="molecule type" value="Genomic_DNA"/>
</dbReference>
<keyword evidence="1" id="KW-0732">Signal</keyword>
<reference evidence="2" key="1">
    <citation type="submission" date="2023-06" db="EMBL/GenBank/DDBJ databases">
        <authorList>
            <person name="Polev D.E."/>
            <person name="Saitova A.T."/>
            <person name="Bogumilchik E.A."/>
            <person name="Kokorina G.I."/>
            <person name="Voskresenskaia E.A."/>
        </authorList>
    </citation>
    <scope>NUCLEOTIDE SEQUENCE</scope>
    <source>
        <strain evidence="2">2145 StPb PI</strain>
    </source>
</reference>
<evidence type="ECO:0000313" key="3">
    <source>
        <dbReference type="Proteomes" id="UP001167864"/>
    </source>
</evidence>
<feature type="chain" id="PRO_5043386835" evidence="1">
    <location>
        <begin position="44"/>
        <end position="257"/>
    </location>
</feature>
<dbReference type="RefSeq" id="WP_289818372.1">
    <property type="nucleotide sequence ID" value="NZ_JAUEHU010000033.1"/>
</dbReference>
<dbReference type="InterPro" id="IPR013783">
    <property type="entry name" value="Ig-like_fold"/>
</dbReference>
<evidence type="ECO:0000313" key="2">
    <source>
        <dbReference type="EMBL" id="MDN0089366.1"/>
    </source>
</evidence>
<dbReference type="SUPFAM" id="SSF49354">
    <property type="entry name" value="PapD-like"/>
    <property type="match status" value="1"/>
</dbReference>
<organism evidence="2 3">
    <name type="scientific">Yersinia nurmii</name>
    <dbReference type="NCBI Taxonomy" id="685706"/>
    <lineage>
        <taxon>Bacteria</taxon>
        <taxon>Pseudomonadati</taxon>
        <taxon>Pseudomonadota</taxon>
        <taxon>Gammaproteobacteria</taxon>
        <taxon>Enterobacterales</taxon>
        <taxon>Yersiniaceae</taxon>
        <taxon>Yersinia</taxon>
    </lineage>
</organism>
<dbReference type="Gene3D" id="2.60.40.10">
    <property type="entry name" value="Immunoglobulins"/>
    <property type="match status" value="1"/>
</dbReference>
<proteinExistence type="predicted"/>
<comment type="caution">
    <text evidence="2">The sequence shown here is derived from an EMBL/GenBank/DDBJ whole genome shotgun (WGS) entry which is preliminary data.</text>
</comment>
<gene>
    <name evidence="2" type="ORF">QVN42_18635</name>
</gene>
<accession>A0AAW7K5B5</accession>